<gene>
    <name evidence="2" type="ORF">JT25_003690</name>
</gene>
<proteinExistence type="predicted"/>
<dbReference type="AlphaFoldDB" id="A0A140E5C3"/>
<dbReference type="PANTHER" id="PTHR30007:SF1">
    <property type="entry name" value="BLR1914 PROTEIN"/>
    <property type="match status" value="1"/>
</dbReference>
<dbReference type="KEGG" id="mdn:JT25_003690"/>
<dbReference type="EMBL" id="CP014476">
    <property type="protein sequence ID" value="AMK75597.1"/>
    <property type="molecule type" value="Genomic_DNA"/>
</dbReference>
<keyword evidence="3" id="KW-1185">Reference proteome</keyword>
<sequence>MDAHGMPVRVLVTAGTVADCTQASTLIEGLSAEHLLADRGYDTDAIADKAESQHMGIVIPPKRNRVQPRTYDKALYRLRHLVENAFLHLKRWRGIATRYAKNTASFLAAVHIRCLALWIAIL</sequence>
<evidence type="ECO:0000313" key="2">
    <source>
        <dbReference type="EMBL" id="AMK75597.1"/>
    </source>
</evidence>
<reference evidence="2 3" key="1">
    <citation type="journal article" date="2015" name="Environ. Microbiol.">
        <title>Methane oxidation coupled to nitrate reduction under hypoxia by the Gammaproteobacterium Methylomonas denitrificans, sp. nov. type strain FJG1.</title>
        <authorList>
            <person name="Kits K.D."/>
            <person name="Klotz M.G."/>
            <person name="Stein L.Y."/>
        </authorList>
    </citation>
    <scope>NUCLEOTIDE SEQUENCE [LARGE SCALE GENOMIC DNA]</scope>
    <source>
        <strain evidence="2 3">FJG1</strain>
    </source>
</reference>
<dbReference type="InterPro" id="IPR002559">
    <property type="entry name" value="Transposase_11"/>
</dbReference>
<name>A0A140E5C3_9GAMM</name>
<dbReference type="Pfam" id="PF01609">
    <property type="entry name" value="DDE_Tnp_1"/>
    <property type="match status" value="1"/>
</dbReference>
<protein>
    <submittedName>
        <fullName evidence="2">Transposase</fullName>
    </submittedName>
</protein>
<evidence type="ECO:0000313" key="3">
    <source>
        <dbReference type="Proteomes" id="UP000030512"/>
    </source>
</evidence>
<dbReference type="NCBIfam" id="NF033580">
    <property type="entry name" value="transpos_IS5_3"/>
    <property type="match status" value="1"/>
</dbReference>
<evidence type="ECO:0000259" key="1">
    <source>
        <dbReference type="Pfam" id="PF01609"/>
    </source>
</evidence>
<dbReference type="PANTHER" id="PTHR30007">
    <property type="entry name" value="PHP DOMAIN PROTEIN"/>
    <property type="match status" value="1"/>
</dbReference>
<dbReference type="GO" id="GO:0004803">
    <property type="term" value="F:transposase activity"/>
    <property type="evidence" value="ECO:0007669"/>
    <property type="project" value="InterPro"/>
</dbReference>
<accession>A0A140E5C3</accession>
<organism evidence="2 3">
    <name type="scientific">Methylomonas denitrificans</name>
    <dbReference type="NCBI Taxonomy" id="1538553"/>
    <lineage>
        <taxon>Bacteria</taxon>
        <taxon>Pseudomonadati</taxon>
        <taxon>Pseudomonadota</taxon>
        <taxon>Gammaproteobacteria</taxon>
        <taxon>Methylococcales</taxon>
        <taxon>Methylococcaceae</taxon>
        <taxon>Methylomonas</taxon>
    </lineage>
</organism>
<dbReference type="STRING" id="1538553.JT25_003690"/>
<feature type="domain" description="Transposase IS4-like" evidence="1">
    <location>
        <begin position="2"/>
        <end position="118"/>
    </location>
</feature>
<dbReference type="Proteomes" id="UP000030512">
    <property type="component" value="Chromosome"/>
</dbReference>
<dbReference type="GO" id="GO:0006313">
    <property type="term" value="P:DNA transposition"/>
    <property type="evidence" value="ECO:0007669"/>
    <property type="project" value="InterPro"/>
</dbReference>
<dbReference type="GO" id="GO:0003677">
    <property type="term" value="F:DNA binding"/>
    <property type="evidence" value="ECO:0007669"/>
    <property type="project" value="InterPro"/>
</dbReference>